<keyword evidence="1" id="KW-0472">Membrane</keyword>
<accession>A0A1Z1MFV2</accession>
<dbReference type="InterPro" id="IPR039342">
    <property type="entry name" value="TGD2-like"/>
</dbReference>
<dbReference type="PANTHER" id="PTHR34675:SF1">
    <property type="entry name" value="PROTEIN TRIGALACTOSYLDIACYLGLYCEROL 2, CHLOROPLASTIC"/>
    <property type="match status" value="1"/>
</dbReference>
<feature type="domain" description="Mce/MlaD" evidence="2">
    <location>
        <begin position="42"/>
        <end position="117"/>
    </location>
</feature>
<evidence type="ECO:0000256" key="1">
    <source>
        <dbReference type="SAM" id="Phobius"/>
    </source>
</evidence>
<keyword evidence="1" id="KW-0812">Transmembrane</keyword>
<evidence type="ECO:0000259" key="2">
    <source>
        <dbReference type="Pfam" id="PF02470"/>
    </source>
</evidence>
<dbReference type="Pfam" id="PF02470">
    <property type="entry name" value="MlaD"/>
    <property type="match status" value="1"/>
</dbReference>
<protein>
    <recommendedName>
        <fullName evidence="2">Mce/MlaD domain-containing protein</fullName>
    </recommendedName>
</protein>
<gene>
    <name evidence="3" type="primary">ycf22</name>
</gene>
<dbReference type="PANTHER" id="PTHR34675">
    <property type="entry name" value="PROTEIN TRIGALACTOSYLDIACYLGLYCEROL 2, CHLOROPLASTIC"/>
    <property type="match status" value="1"/>
</dbReference>
<dbReference type="InterPro" id="IPR003399">
    <property type="entry name" value="Mce/MlaD"/>
</dbReference>
<organism evidence="3">
    <name type="scientific">Polysiphonia sertularioides</name>
    <dbReference type="NCBI Taxonomy" id="945028"/>
    <lineage>
        <taxon>Eukaryota</taxon>
        <taxon>Rhodophyta</taxon>
        <taxon>Florideophyceae</taxon>
        <taxon>Rhodymeniophycidae</taxon>
        <taxon>Ceramiales</taxon>
        <taxon>Rhodomelaceae</taxon>
        <taxon>Polysiphonioideae</taxon>
        <taxon>Polysiphonia</taxon>
    </lineage>
</organism>
<keyword evidence="3" id="KW-0150">Chloroplast</keyword>
<evidence type="ECO:0000313" key="3">
    <source>
        <dbReference type="EMBL" id="ARW64930.1"/>
    </source>
</evidence>
<sequence>MSKIYKTYKILSSYTKKIIGFLVFLSFLAILFYSLFSTTTKSYSIFVEFNNAYGIKEGTPVNYRGTKVGVVTRLSVNLHKVVILLRLNSDNTFIPSNCIFEANQIGIFNDIVIEIIPTASVLDGKDINKTTNFLIHNSYVKGYKGLSYDDLIRSTTRISQRFDDPRFFSLFNLFLKNMIYFSDEALILTDKFNNMFYLFTELINLSLLNNSPKN</sequence>
<dbReference type="EMBL" id="MF101435">
    <property type="protein sequence ID" value="ARW64930.1"/>
    <property type="molecule type" value="Genomic_DNA"/>
</dbReference>
<name>A0A1Z1MFV2_9FLOR</name>
<keyword evidence="1" id="KW-1133">Transmembrane helix</keyword>
<geneLocation type="chloroplast" evidence="3"/>
<dbReference type="AlphaFoldDB" id="A0A1Z1MFV2"/>
<reference evidence="3" key="1">
    <citation type="journal article" date="2017" name="J. Phycol.">
        <title>Analysis of chloroplast genomes and a supermatrix inform reclassification of the Rhodomelaceae (Rhodophyta).</title>
        <authorList>
            <person name="Diaz-Tapia P."/>
            <person name="Maggs C.A."/>
            <person name="West J.A."/>
            <person name="Verbruggen H."/>
        </authorList>
    </citation>
    <scope>NUCLEOTIDE SEQUENCE</scope>
    <source>
        <strain evidence="3">PD0001</strain>
    </source>
</reference>
<keyword evidence="3" id="KW-0934">Plastid</keyword>
<proteinExistence type="predicted"/>
<feature type="transmembrane region" description="Helical" evidence="1">
    <location>
        <begin position="18"/>
        <end position="36"/>
    </location>
</feature>